<organism evidence="2 3">
    <name type="scientific">Agaricus bisporus var. burnettii (strain JB137-S8 / ATCC MYA-4627 / FGSC 10392)</name>
    <name type="common">White button mushroom</name>
    <dbReference type="NCBI Taxonomy" id="597362"/>
    <lineage>
        <taxon>Eukaryota</taxon>
        <taxon>Fungi</taxon>
        <taxon>Dikarya</taxon>
        <taxon>Basidiomycota</taxon>
        <taxon>Agaricomycotina</taxon>
        <taxon>Agaricomycetes</taxon>
        <taxon>Agaricomycetidae</taxon>
        <taxon>Agaricales</taxon>
        <taxon>Agaricineae</taxon>
        <taxon>Agaricaceae</taxon>
        <taxon>Agaricus</taxon>
    </lineage>
</organism>
<dbReference type="EMBL" id="JH971388">
    <property type="protein sequence ID" value="EKM80924.1"/>
    <property type="molecule type" value="Genomic_DNA"/>
</dbReference>
<feature type="compositionally biased region" description="Basic residues" evidence="1">
    <location>
        <begin position="141"/>
        <end position="150"/>
    </location>
</feature>
<dbReference type="eggNOG" id="ENOG502T1C1">
    <property type="taxonomic scope" value="Eukaryota"/>
</dbReference>
<dbReference type="RefSeq" id="XP_007328491.1">
    <property type="nucleotide sequence ID" value="XM_007328429.1"/>
</dbReference>
<evidence type="ECO:0000313" key="3">
    <source>
        <dbReference type="Proteomes" id="UP000008493"/>
    </source>
</evidence>
<keyword evidence="3" id="KW-1185">Reference proteome</keyword>
<proteinExistence type="predicted"/>
<dbReference type="AlphaFoldDB" id="K5W2A2"/>
<dbReference type="InParanoid" id="K5W2A2"/>
<reference evidence="3" key="1">
    <citation type="journal article" date="2012" name="Proc. Natl. Acad. Sci. U.S.A.">
        <title>Genome sequence of the button mushroom Agaricus bisporus reveals mechanisms governing adaptation to a humic-rich ecological niche.</title>
        <authorList>
            <person name="Morin E."/>
            <person name="Kohler A."/>
            <person name="Baker A.R."/>
            <person name="Foulongne-Oriol M."/>
            <person name="Lombard V."/>
            <person name="Nagy L.G."/>
            <person name="Ohm R.A."/>
            <person name="Patyshakuliyeva A."/>
            <person name="Brun A."/>
            <person name="Aerts A.L."/>
            <person name="Bailey A.M."/>
            <person name="Billette C."/>
            <person name="Coutinho P.M."/>
            <person name="Deakin G."/>
            <person name="Doddapaneni H."/>
            <person name="Floudas D."/>
            <person name="Grimwood J."/>
            <person name="Hilden K."/>
            <person name="Kuees U."/>
            <person name="LaButti K.M."/>
            <person name="Lapidus A."/>
            <person name="Lindquist E.A."/>
            <person name="Lucas S.M."/>
            <person name="Murat C."/>
            <person name="Riley R.W."/>
            <person name="Salamov A.A."/>
            <person name="Schmutz J."/>
            <person name="Subramanian V."/>
            <person name="Woesten H.A.B."/>
            <person name="Xu J."/>
            <person name="Eastwood D.C."/>
            <person name="Foster G.D."/>
            <person name="Sonnenberg A.S."/>
            <person name="Cullen D."/>
            <person name="de Vries R.P."/>
            <person name="Lundell T."/>
            <person name="Hibbett D.S."/>
            <person name="Henrissat B."/>
            <person name="Burton K.S."/>
            <person name="Kerrigan R.W."/>
            <person name="Challen M.P."/>
            <person name="Grigoriev I.V."/>
            <person name="Martin F."/>
        </authorList>
    </citation>
    <scope>NUCLEOTIDE SEQUENCE [LARGE SCALE GENOMIC DNA]</scope>
    <source>
        <strain evidence="3">JB137-S8 / ATCC MYA-4627 / FGSC 10392</strain>
    </source>
</reference>
<sequence>MNTQEHNQNFPPPYTSNADPLSRKRALSNTTSQNPAEKKLFKTSLGRIPSSSFLPPPIMTPNETNEENQALGQAEQSIPIQPDNDTHMGQPSPPRPSETSLAELNDPQPPPLHNLEETTENLFILPPPNPMLADKIPPQKAKPKPGKNKNKPSIDRLPIGHPDRPPPTVPYQPFSFAPPPPPIHGGFPPQPAPITPAHIDNITRPTTATTHPLMLQGHMSMPIMPRHPFPPSENGVVSRGTFKYTEYTHELPHLYPQLGCKNLLHHQPQQILHWESKKGNKVLVREFRAKYETDVDARRSTRSKIEDTLINFLGDDPTLVLSDPKVDSGPSRARIDPPWHTLVYDLSNENLEKLLAHPIIASPDCVIIITPFQQVIPTFVAGITNITCRGNSEESRRTVLEAVQRGLLSNTPLASDFDQIAGQGSYQKLIDGLTVYFMNTSDTRPNEGWWNVESTGMPRHITIDQYQTLTDRIKTLVFPTDDYGDGVAIKKTRECINCKCITHTVQRCPLYNMRGWLGPTKEVVEDKPRNVQDSYAPRRQSSRGGPQRGRGRGGHRSGNTDYRRPRGYSGRG</sequence>
<feature type="region of interest" description="Disordered" evidence="1">
    <location>
        <begin position="1"/>
        <end position="167"/>
    </location>
</feature>
<protein>
    <submittedName>
        <fullName evidence="2">Uncharacterized protein</fullName>
    </submittedName>
</protein>
<evidence type="ECO:0000256" key="1">
    <source>
        <dbReference type="SAM" id="MobiDB-lite"/>
    </source>
</evidence>
<dbReference type="GeneID" id="18832383"/>
<evidence type="ECO:0000313" key="2">
    <source>
        <dbReference type="EMBL" id="EKM80924.1"/>
    </source>
</evidence>
<dbReference type="KEGG" id="abp:AGABI1DRAFT90778"/>
<feature type="compositionally biased region" description="Polar residues" evidence="1">
    <location>
        <begin position="61"/>
        <end position="79"/>
    </location>
</feature>
<feature type="region of interest" description="Disordered" evidence="1">
    <location>
        <begin position="523"/>
        <end position="572"/>
    </location>
</feature>
<name>K5W2A2_AGABU</name>
<dbReference type="Proteomes" id="UP000008493">
    <property type="component" value="Unassembled WGS sequence"/>
</dbReference>
<gene>
    <name evidence="2" type="ORF">AGABI1DRAFT_90778</name>
</gene>
<accession>K5W2A2</accession>
<dbReference type="OrthoDB" id="2664977at2759"/>
<feature type="compositionally biased region" description="Polar residues" evidence="1">
    <location>
        <begin position="1"/>
        <end position="19"/>
    </location>
</feature>
<dbReference type="HOGENOM" id="CLU_495162_0_0_1"/>